<organism evidence="2 3">
    <name type="scientific">Ananas comosus</name>
    <name type="common">Pineapple</name>
    <name type="synonym">Ananas ananas</name>
    <dbReference type="NCBI Taxonomy" id="4615"/>
    <lineage>
        <taxon>Eukaryota</taxon>
        <taxon>Viridiplantae</taxon>
        <taxon>Streptophyta</taxon>
        <taxon>Embryophyta</taxon>
        <taxon>Tracheophyta</taxon>
        <taxon>Spermatophyta</taxon>
        <taxon>Magnoliopsida</taxon>
        <taxon>Liliopsida</taxon>
        <taxon>Poales</taxon>
        <taxon>Bromeliaceae</taxon>
        <taxon>Bromelioideae</taxon>
        <taxon>Ananas</taxon>
    </lineage>
</organism>
<reference evidence="2 3" key="1">
    <citation type="journal article" date="2016" name="DNA Res.">
        <title>The draft genome of MD-2 pineapple using hybrid error correction of long reads.</title>
        <authorList>
            <person name="Redwan R.M."/>
            <person name="Saidin A."/>
            <person name="Kumar S.V."/>
        </authorList>
    </citation>
    <scope>NUCLEOTIDE SEQUENCE [LARGE SCALE GENOMIC DNA]</scope>
    <source>
        <strain evidence="3">cv. MD2</strain>
        <tissue evidence="2">Leaf</tissue>
    </source>
</reference>
<feature type="region of interest" description="Disordered" evidence="1">
    <location>
        <begin position="1"/>
        <end position="42"/>
    </location>
</feature>
<accession>A0A199VYZ6</accession>
<evidence type="ECO:0000256" key="1">
    <source>
        <dbReference type="SAM" id="MobiDB-lite"/>
    </source>
</evidence>
<proteinExistence type="predicted"/>
<feature type="compositionally biased region" description="Polar residues" evidence="1">
    <location>
        <begin position="1"/>
        <end position="15"/>
    </location>
</feature>
<evidence type="ECO:0000313" key="3">
    <source>
        <dbReference type="Proteomes" id="UP000092600"/>
    </source>
</evidence>
<dbReference type="Pfam" id="PF04759">
    <property type="entry name" value="DUF617"/>
    <property type="match status" value="1"/>
</dbReference>
<dbReference type="PANTHER" id="PTHR31696:SF57">
    <property type="entry name" value="OS05G0577100 PROTEIN"/>
    <property type="match status" value="1"/>
</dbReference>
<dbReference type="GO" id="GO:0010274">
    <property type="term" value="P:hydrotropism"/>
    <property type="evidence" value="ECO:0007669"/>
    <property type="project" value="InterPro"/>
</dbReference>
<dbReference type="AlphaFoldDB" id="A0A199VYZ6"/>
<dbReference type="Proteomes" id="UP000092600">
    <property type="component" value="Unassembled WGS sequence"/>
</dbReference>
<gene>
    <name evidence="2" type="ORF">ACMD2_05757</name>
</gene>
<sequence>MGRSFNPSSFPSSKRNFQKMPKEEERGGRGGERVKRDKEEKLREEEALSFAAAAAAKTAIPSSSYYHFHKSAIAITAANKRSTSFPPLASGAWMLRLRSALAAAIAAGSRRSSRGPIGGLPRMVAGTLFGQRRGRVRLAFQADPRTPPALLLELAAPTAALVREMASGLVRIALECDRASSTAPLPPLLEEPVWRAYCNGRKCGRAVQRECGDADRDVLRAVEAVSVGAGVLPAGSVAGGAEGEGERGDVMYMRAKFERVVGSRDSEAFYMMSPDGTGGGPELSIYLLRV</sequence>
<name>A0A199VYZ6_ANACO</name>
<comment type="caution">
    <text evidence="2">The sequence shown here is derived from an EMBL/GenBank/DDBJ whole genome shotgun (WGS) entry which is preliminary data.</text>
</comment>
<protein>
    <submittedName>
        <fullName evidence="2">Protein MIZU-KUSSEI 1</fullName>
    </submittedName>
</protein>
<dbReference type="STRING" id="4615.A0A199VYZ6"/>
<feature type="compositionally biased region" description="Basic and acidic residues" evidence="1">
    <location>
        <begin position="20"/>
        <end position="42"/>
    </location>
</feature>
<dbReference type="PANTHER" id="PTHR31696">
    <property type="entry name" value="PROTEIN MIZU-KUSSEI 1"/>
    <property type="match status" value="1"/>
</dbReference>
<dbReference type="InterPro" id="IPR006460">
    <property type="entry name" value="MIZ1-like_pln"/>
</dbReference>
<dbReference type="NCBIfam" id="TIGR01570">
    <property type="entry name" value="A_thal_3588"/>
    <property type="match status" value="1"/>
</dbReference>
<evidence type="ECO:0000313" key="2">
    <source>
        <dbReference type="EMBL" id="OAY82208.1"/>
    </source>
</evidence>
<dbReference type="EMBL" id="LSRQ01000532">
    <property type="protein sequence ID" value="OAY82208.1"/>
    <property type="molecule type" value="Genomic_DNA"/>
</dbReference>